<comment type="caution">
    <text evidence="4">The sequence shown here is derived from an EMBL/GenBank/DDBJ whole genome shotgun (WGS) entry which is preliminary data.</text>
</comment>
<dbReference type="Pfam" id="PF05036">
    <property type="entry name" value="SPOR"/>
    <property type="match status" value="1"/>
</dbReference>
<proteinExistence type="predicted"/>
<feature type="region of interest" description="Disordered" evidence="1">
    <location>
        <begin position="78"/>
        <end position="243"/>
    </location>
</feature>
<feature type="region of interest" description="Disordered" evidence="1">
    <location>
        <begin position="1"/>
        <end position="41"/>
    </location>
</feature>
<reference evidence="4 5" key="1">
    <citation type="submission" date="2024-03" db="EMBL/GenBank/DDBJ databases">
        <title>High-quality draft genome sequencing of Tistrella sp. BH-R2-4.</title>
        <authorList>
            <person name="Dong C."/>
        </authorList>
    </citation>
    <scope>NUCLEOTIDE SEQUENCE [LARGE SCALE GENOMIC DNA]</scope>
    <source>
        <strain evidence="4 5">BH-R2-4</strain>
    </source>
</reference>
<evidence type="ECO:0000313" key="5">
    <source>
        <dbReference type="Proteomes" id="UP001413721"/>
    </source>
</evidence>
<dbReference type="Gene3D" id="3.30.70.1070">
    <property type="entry name" value="Sporulation related repeat"/>
    <property type="match status" value="1"/>
</dbReference>
<dbReference type="SUPFAM" id="SSF110997">
    <property type="entry name" value="Sporulation related repeat"/>
    <property type="match status" value="1"/>
</dbReference>
<evidence type="ECO:0000313" key="4">
    <source>
        <dbReference type="EMBL" id="MEN2988194.1"/>
    </source>
</evidence>
<keyword evidence="2" id="KW-0472">Membrane</keyword>
<keyword evidence="2" id="KW-0812">Transmembrane</keyword>
<keyword evidence="2" id="KW-1133">Transmembrane helix</keyword>
<name>A0ABU9YHC7_9PROT</name>
<organism evidence="4 5">
    <name type="scientific">Tistrella arctica</name>
    <dbReference type="NCBI Taxonomy" id="3133430"/>
    <lineage>
        <taxon>Bacteria</taxon>
        <taxon>Pseudomonadati</taxon>
        <taxon>Pseudomonadota</taxon>
        <taxon>Alphaproteobacteria</taxon>
        <taxon>Geminicoccales</taxon>
        <taxon>Geminicoccaceae</taxon>
        <taxon>Tistrella</taxon>
    </lineage>
</organism>
<feature type="domain" description="SPOR" evidence="3">
    <location>
        <begin position="250"/>
        <end position="335"/>
    </location>
</feature>
<keyword evidence="5" id="KW-1185">Reference proteome</keyword>
<feature type="compositionally biased region" description="Pro residues" evidence="1">
    <location>
        <begin position="176"/>
        <end position="203"/>
    </location>
</feature>
<gene>
    <name evidence="4" type="ORF">WG926_07745</name>
</gene>
<evidence type="ECO:0000256" key="1">
    <source>
        <dbReference type="SAM" id="MobiDB-lite"/>
    </source>
</evidence>
<dbReference type="Proteomes" id="UP001413721">
    <property type="component" value="Unassembled WGS sequence"/>
</dbReference>
<protein>
    <submittedName>
        <fullName evidence="4">SPOR domain-containing protein</fullName>
    </submittedName>
</protein>
<dbReference type="InterPro" id="IPR007730">
    <property type="entry name" value="SPOR-like_dom"/>
</dbReference>
<sequence length="335" mass="34922">MAQPPLNGDDDEGGLRAEPRRPAGGPRPPRTEAFEPATRLASRRHRLRPFAVAAAALLFAGLVWYAFDQRDASMRDAPPPLIAADSTPMKTLPKEPGGMDVPHRDKTVYDALGGSGTAPSSEPERAPVERLLPPPEEPILPEPSDDEAALADAGEAMAPDQMPDQATGLPAEPQASVPPEPEPAPAAPEPAAPAPATPAPTPAPQAVKPTPAPVETPKPVDVPKPVETPKPVEPPKAPDLRDVRTGADATAGIAGWKVQLGAFSDEAAARKGWDTLRARNKELVAGLQPAIVPVKVKDKGTLYRLQAGPLADGGAAKALCERFAKAKLACFPVAP</sequence>
<feature type="compositionally biased region" description="Pro residues" evidence="1">
    <location>
        <begin position="210"/>
        <end position="235"/>
    </location>
</feature>
<dbReference type="RefSeq" id="WP_345935442.1">
    <property type="nucleotide sequence ID" value="NZ_JBBKTV010000012.1"/>
</dbReference>
<accession>A0ABU9YHC7</accession>
<feature type="compositionally biased region" description="Pro residues" evidence="1">
    <location>
        <begin position="132"/>
        <end position="141"/>
    </location>
</feature>
<feature type="transmembrane region" description="Helical" evidence="2">
    <location>
        <begin position="49"/>
        <end position="67"/>
    </location>
</feature>
<evidence type="ECO:0000259" key="3">
    <source>
        <dbReference type="PROSITE" id="PS51724"/>
    </source>
</evidence>
<dbReference type="EMBL" id="JBBKTW010000003">
    <property type="protein sequence ID" value="MEN2988194.1"/>
    <property type="molecule type" value="Genomic_DNA"/>
</dbReference>
<dbReference type="PROSITE" id="PS51724">
    <property type="entry name" value="SPOR"/>
    <property type="match status" value="1"/>
</dbReference>
<evidence type="ECO:0000256" key="2">
    <source>
        <dbReference type="SAM" id="Phobius"/>
    </source>
</evidence>
<feature type="compositionally biased region" description="Low complexity" evidence="1">
    <location>
        <begin position="150"/>
        <end position="160"/>
    </location>
</feature>
<dbReference type="InterPro" id="IPR036680">
    <property type="entry name" value="SPOR-like_sf"/>
</dbReference>